<keyword evidence="1" id="KW-1133">Transmembrane helix</keyword>
<accession>I4C1L9</accession>
<reference evidence="4" key="1">
    <citation type="submission" date="2012-06" db="EMBL/GenBank/DDBJ databases">
        <title>Complete sequence of chromosome of Desulfomonile tiedjei DSM 6799.</title>
        <authorList>
            <person name="Lucas S."/>
            <person name="Copeland A."/>
            <person name="Lapidus A."/>
            <person name="Glavina del Rio T."/>
            <person name="Dalin E."/>
            <person name="Tice H."/>
            <person name="Bruce D."/>
            <person name="Goodwin L."/>
            <person name="Pitluck S."/>
            <person name="Peters L."/>
            <person name="Ovchinnikova G."/>
            <person name="Zeytun A."/>
            <person name="Lu M."/>
            <person name="Kyrpides N."/>
            <person name="Mavromatis K."/>
            <person name="Ivanova N."/>
            <person name="Brettin T."/>
            <person name="Detter J.C."/>
            <person name="Han C."/>
            <person name="Larimer F."/>
            <person name="Land M."/>
            <person name="Hauser L."/>
            <person name="Markowitz V."/>
            <person name="Cheng J.-F."/>
            <person name="Hugenholtz P."/>
            <person name="Woyke T."/>
            <person name="Wu D."/>
            <person name="Spring S."/>
            <person name="Schroeder M."/>
            <person name="Brambilla E."/>
            <person name="Klenk H.-P."/>
            <person name="Eisen J.A."/>
        </authorList>
    </citation>
    <scope>NUCLEOTIDE SEQUENCE [LARGE SCALE GENOMIC DNA]</scope>
    <source>
        <strain evidence="4">ATCC 49306 / DSM 6799 / DCB-1</strain>
    </source>
</reference>
<dbReference type="RefSeq" id="WP_014808616.1">
    <property type="nucleotide sequence ID" value="NC_018025.1"/>
</dbReference>
<proteinExistence type="predicted"/>
<organism evidence="3 4">
    <name type="scientific">Desulfomonile tiedjei (strain ATCC 49306 / DSM 6799 / DCB-1)</name>
    <dbReference type="NCBI Taxonomy" id="706587"/>
    <lineage>
        <taxon>Bacteria</taxon>
        <taxon>Pseudomonadati</taxon>
        <taxon>Thermodesulfobacteriota</taxon>
        <taxon>Desulfomonilia</taxon>
        <taxon>Desulfomonilales</taxon>
        <taxon>Desulfomonilaceae</taxon>
        <taxon>Desulfomonile</taxon>
    </lineage>
</organism>
<keyword evidence="1" id="KW-0472">Membrane</keyword>
<dbReference type="eggNOG" id="COG5266">
    <property type="taxonomic scope" value="Bacteria"/>
</dbReference>
<dbReference type="HOGENOM" id="CLU_105325_1_1_7"/>
<protein>
    <recommendedName>
        <fullName evidence="5">DUF4198 domain-containing protein</fullName>
    </recommendedName>
</protein>
<dbReference type="KEGG" id="dti:Desti_0734"/>
<evidence type="ECO:0008006" key="5">
    <source>
        <dbReference type="Google" id="ProtNLM"/>
    </source>
</evidence>
<keyword evidence="1" id="KW-0812">Transmembrane</keyword>
<dbReference type="STRING" id="706587.Desti_0734"/>
<evidence type="ECO:0000313" key="3">
    <source>
        <dbReference type="EMBL" id="AFM23460.1"/>
    </source>
</evidence>
<evidence type="ECO:0000256" key="2">
    <source>
        <dbReference type="SAM" id="SignalP"/>
    </source>
</evidence>
<feature type="transmembrane region" description="Helical" evidence="1">
    <location>
        <begin position="118"/>
        <end position="141"/>
    </location>
</feature>
<keyword evidence="4" id="KW-1185">Reference proteome</keyword>
<name>I4C1L9_DESTA</name>
<dbReference type="Proteomes" id="UP000006055">
    <property type="component" value="Chromosome"/>
</dbReference>
<sequence>MIFRLVCILLLLPLFAVSWAEAHSIEYQVENRGISARFFFLPNEPANYSGYEIFGPGDKIPYQKGRTDKNGVAAFLPDRPGKWTIKVTAESDHGGHAASVDIDVKESLLMESFSKPLVALHAKFFIGAGLLLGVFGIWAMWNARRQYPRFKEHTSEE</sequence>
<dbReference type="AlphaFoldDB" id="I4C1L9"/>
<feature type="chain" id="PRO_5003687104" description="DUF4198 domain-containing protein" evidence="2">
    <location>
        <begin position="23"/>
        <end position="157"/>
    </location>
</feature>
<keyword evidence="2" id="KW-0732">Signal</keyword>
<gene>
    <name evidence="3" type="ordered locus">Desti_0734</name>
</gene>
<evidence type="ECO:0000256" key="1">
    <source>
        <dbReference type="SAM" id="Phobius"/>
    </source>
</evidence>
<evidence type="ECO:0000313" key="4">
    <source>
        <dbReference type="Proteomes" id="UP000006055"/>
    </source>
</evidence>
<feature type="signal peptide" evidence="2">
    <location>
        <begin position="1"/>
        <end position="22"/>
    </location>
</feature>
<dbReference type="OrthoDB" id="9815598at2"/>
<dbReference type="EMBL" id="CP003360">
    <property type="protein sequence ID" value="AFM23460.1"/>
    <property type="molecule type" value="Genomic_DNA"/>
</dbReference>